<keyword evidence="2" id="KW-1185">Reference proteome</keyword>
<proteinExistence type="predicted"/>
<comment type="caution">
    <text evidence="1">The sequence shown here is derived from an EMBL/GenBank/DDBJ whole genome shotgun (WGS) entry which is preliminary data.</text>
</comment>
<name>A0ACC0A644_CATRO</name>
<evidence type="ECO:0000313" key="1">
    <source>
        <dbReference type="EMBL" id="KAI5655006.1"/>
    </source>
</evidence>
<reference evidence="2" key="1">
    <citation type="journal article" date="2023" name="Nat. Plants">
        <title>Single-cell RNA sequencing provides a high-resolution roadmap for understanding the multicellular compartmentation of specialized metabolism.</title>
        <authorList>
            <person name="Sun S."/>
            <person name="Shen X."/>
            <person name="Li Y."/>
            <person name="Li Y."/>
            <person name="Wang S."/>
            <person name="Li R."/>
            <person name="Zhang H."/>
            <person name="Shen G."/>
            <person name="Guo B."/>
            <person name="Wei J."/>
            <person name="Xu J."/>
            <person name="St-Pierre B."/>
            <person name="Chen S."/>
            <person name="Sun C."/>
        </authorList>
    </citation>
    <scope>NUCLEOTIDE SEQUENCE [LARGE SCALE GENOMIC DNA]</scope>
</reference>
<organism evidence="1 2">
    <name type="scientific">Catharanthus roseus</name>
    <name type="common">Madagascar periwinkle</name>
    <name type="synonym">Vinca rosea</name>
    <dbReference type="NCBI Taxonomy" id="4058"/>
    <lineage>
        <taxon>Eukaryota</taxon>
        <taxon>Viridiplantae</taxon>
        <taxon>Streptophyta</taxon>
        <taxon>Embryophyta</taxon>
        <taxon>Tracheophyta</taxon>
        <taxon>Spermatophyta</taxon>
        <taxon>Magnoliopsida</taxon>
        <taxon>eudicotyledons</taxon>
        <taxon>Gunneridae</taxon>
        <taxon>Pentapetalae</taxon>
        <taxon>asterids</taxon>
        <taxon>lamiids</taxon>
        <taxon>Gentianales</taxon>
        <taxon>Apocynaceae</taxon>
        <taxon>Rauvolfioideae</taxon>
        <taxon>Vinceae</taxon>
        <taxon>Catharanthinae</taxon>
        <taxon>Catharanthus</taxon>
    </lineage>
</organism>
<gene>
    <name evidence="1" type="ORF">M9H77_32193</name>
</gene>
<accession>A0ACC0A644</accession>
<protein>
    <submittedName>
        <fullName evidence="1">Uncharacterized protein</fullName>
    </submittedName>
</protein>
<evidence type="ECO:0000313" key="2">
    <source>
        <dbReference type="Proteomes" id="UP001060085"/>
    </source>
</evidence>
<dbReference type="EMBL" id="CM044707">
    <property type="protein sequence ID" value="KAI5655006.1"/>
    <property type="molecule type" value="Genomic_DNA"/>
</dbReference>
<sequence>MLPCSCELLKRYQLYILLKLEGVHIFWRPLEIHGISGIGGQQSTQESYGVAPSYPKYLTSCYPVKSRRSGFGCSPTVFTKGRRKTDSTKRGKSNWEHIQIFHVRIEKSSKSGSGSVPDQSLVRVFMEEEGSHVHLGVEVEAIVGERARAAQFCHFIQRQTTSKTQFIGHLANSKHFIALHMKNNFPLPPIYEQ</sequence>
<dbReference type="Proteomes" id="UP001060085">
    <property type="component" value="Linkage Group LG07"/>
</dbReference>